<organism evidence="1 2">
    <name type="scientific">Eretmocerus hayati</name>
    <dbReference type="NCBI Taxonomy" id="131215"/>
    <lineage>
        <taxon>Eukaryota</taxon>
        <taxon>Metazoa</taxon>
        <taxon>Ecdysozoa</taxon>
        <taxon>Arthropoda</taxon>
        <taxon>Hexapoda</taxon>
        <taxon>Insecta</taxon>
        <taxon>Pterygota</taxon>
        <taxon>Neoptera</taxon>
        <taxon>Endopterygota</taxon>
        <taxon>Hymenoptera</taxon>
        <taxon>Apocrita</taxon>
        <taxon>Proctotrupomorpha</taxon>
        <taxon>Chalcidoidea</taxon>
        <taxon>Aphelinidae</taxon>
        <taxon>Aphelininae</taxon>
        <taxon>Eretmocerus</taxon>
    </lineage>
</organism>
<dbReference type="EMBL" id="CM056741">
    <property type="protein sequence ID" value="KAJ8682612.1"/>
    <property type="molecule type" value="Genomic_DNA"/>
</dbReference>
<reference evidence="1" key="1">
    <citation type="submission" date="2023-04" db="EMBL/GenBank/DDBJ databases">
        <title>A chromosome-level genome assembly of the parasitoid wasp Eretmocerus hayati.</title>
        <authorList>
            <person name="Zhong Y."/>
            <person name="Liu S."/>
            <person name="Liu Y."/>
        </authorList>
    </citation>
    <scope>NUCLEOTIDE SEQUENCE</scope>
    <source>
        <strain evidence="1">ZJU_SS_LIU_2023</strain>
    </source>
</reference>
<evidence type="ECO:0000313" key="2">
    <source>
        <dbReference type="Proteomes" id="UP001239111"/>
    </source>
</evidence>
<name>A0ACC2PGY2_9HYME</name>
<comment type="caution">
    <text evidence="1">The sequence shown here is derived from an EMBL/GenBank/DDBJ whole genome shotgun (WGS) entry which is preliminary data.</text>
</comment>
<proteinExistence type="predicted"/>
<protein>
    <submittedName>
        <fullName evidence="1">Uncharacterized protein</fullName>
    </submittedName>
</protein>
<keyword evidence="2" id="KW-1185">Reference proteome</keyword>
<accession>A0ACC2PGY2</accession>
<dbReference type="Proteomes" id="UP001239111">
    <property type="component" value="Chromosome 1"/>
</dbReference>
<evidence type="ECO:0000313" key="1">
    <source>
        <dbReference type="EMBL" id="KAJ8682612.1"/>
    </source>
</evidence>
<gene>
    <name evidence="1" type="ORF">QAD02_018404</name>
</gene>
<sequence>MADPKFEKKHKQVIIPFRCYVQGNDNQAIICYAPKSRAKRDVQTIQRVHSSKKAISADWAFFKCAQLKVNSTVNSAIFISSYLHQPANPVPQNLLVEPNEDHLNSATPDQTGISTSCHSNFTRDVAPNVPRSELQPATITVSSHFPSSASGADSMFQAQGIIVLNSHGTSNIPHMDFENESTGILLISENVEDSGMNIDDDFDSGGPMIVVWKNKDGELLPDSEVKKSVGGAINNTIS</sequence>